<dbReference type="PANTHER" id="PTHR11034">
    <property type="entry name" value="N-MYC DOWNSTREAM REGULATED"/>
    <property type="match status" value="1"/>
</dbReference>
<proteinExistence type="inferred from homology"/>
<organism evidence="2 3">
    <name type="scientific">Goodea atripinnis</name>
    <dbReference type="NCBI Taxonomy" id="208336"/>
    <lineage>
        <taxon>Eukaryota</taxon>
        <taxon>Metazoa</taxon>
        <taxon>Chordata</taxon>
        <taxon>Craniata</taxon>
        <taxon>Vertebrata</taxon>
        <taxon>Euteleostomi</taxon>
        <taxon>Actinopterygii</taxon>
        <taxon>Neopterygii</taxon>
        <taxon>Teleostei</taxon>
        <taxon>Neoteleostei</taxon>
        <taxon>Acanthomorphata</taxon>
        <taxon>Ovalentaria</taxon>
        <taxon>Atherinomorphae</taxon>
        <taxon>Cyprinodontiformes</taxon>
        <taxon>Goodeidae</taxon>
        <taxon>Goodea</taxon>
    </lineage>
</organism>
<evidence type="ECO:0000313" key="2">
    <source>
        <dbReference type="EMBL" id="MEQ2157917.1"/>
    </source>
</evidence>
<evidence type="ECO:0000256" key="1">
    <source>
        <dbReference type="ARBA" id="ARBA00005598"/>
    </source>
</evidence>
<name>A0ABV0MIH8_9TELE</name>
<reference evidence="2 3" key="1">
    <citation type="submission" date="2021-06" db="EMBL/GenBank/DDBJ databases">
        <authorList>
            <person name="Palmer J.M."/>
        </authorList>
    </citation>
    <scope>NUCLEOTIDE SEQUENCE [LARGE SCALE GENOMIC DNA]</scope>
    <source>
        <strain evidence="2 3">GA_2019</strain>
        <tissue evidence="2">Muscle</tissue>
    </source>
</reference>
<comment type="similarity">
    <text evidence="1">Belongs to the NDRG family.</text>
</comment>
<keyword evidence="3" id="KW-1185">Reference proteome</keyword>
<dbReference type="Proteomes" id="UP001476798">
    <property type="component" value="Unassembled WGS sequence"/>
</dbReference>
<accession>A0ABV0MIH8</accession>
<dbReference type="Gene3D" id="3.40.50.1820">
    <property type="entry name" value="alpha/beta hydrolase"/>
    <property type="match status" value="1"/>
</dbReference>
<evidence type="ECO:0000313" key="3">
    <source>
        <dbReference type="Proteomes" id="UP001476798"/>
    </source>
</evidence>
<dbReference type="Pfam" id="PF03096">
    <property type="entry name" value="Ndr"/>
    <property type="match status" value="1"/>
</dbReference>
<dbReference type="EMBL" id="JAHRIO010000329">
    <property type="protein sequence ID" value="MEQ2157917.1"/>
    <property type="molecule type" value="Genomic_DNA"/>
</dbReference>
<sequence length="76" mass="8571">MRDEHDVETPHGMIHVVIRGAPKGNKPAILTYHDVGLNREYLKGNKCCQMLLFLHFSEAIIGLLCRVSIRHPALPV</sequence>
<comment type="caution">
    <text evidence="2">The sequence shown here is derived from an EMBL/GenBank/DDBJ whole genome shotgun (WGS) entry which is preliminary data.</text>
</comment>
<evidence type="ECO:0008006" key="4">
    <source>
        <dbReference type="Google" id="ProtNLM"/>
    </source>
</evidence>
<dbReference type="InterPro" id="IPR004142">
    <property type="entry name" value="NDRG"/>
</dbReference>
<gene>
    <name evidence="2" type="ORF">GOODEAATRI_006774</name>
</gene>
<protein>
    <recommendedName>
        <fullName evidence="4">Protein NDRG2</fullName>
    </recommendedName>
</protein>
<dbReference type="InterPro" id="IPR029058">
    <property type="entry name" value="AB_hydrolase_fold"/>
</dbReference>